<evidence type="ECO:0000313" key="1">
    <source>
        <dbReference type="EMBL" id="UNP64465.1"/>
    </source>
</evidence>
<reference evidence="1" key="1">
    <citation type="submission" date="2021-09" db="EMBL/GenBank/DDBJ databases">
        <title>The complete genome of the Saguinine gammaherpesvirus 1 (SgGHV-1).</title>
        <authorList>
            <person name="Marti-Carreras J."/>
            <person name="Maes P."/>
        </authorList>
    </citation>
    <scope>NUCLEOTIDE SEQUENCE</scope>
    <source>
        <strain evidence="1">S338D</strain>
    </source>
</reference>
<dbReference type="EMBL" id="OK337614">
    <property type="protein sequence ID" value="UNP64465.1"/>
    <property type="molecule type" value="Genomic_DNA"/>
</dbReference>
<organism evidence="1 2">
    <name type="scientific">Saguinine gammaherpesvirus 1</name>
    <dbReference type="NCBI Taxonomy" id="2169901"/>
    <lineage>
        <taxon>Viruses</taxon>
        <taxon>Duplodnaviria</taxon>
        <taxon>Heunggongvirae</taxon>
        <taxon>Peploviricota</taxon>
        <taxon>Herviviricetes</taxon>
        <taxon>Herpesvirales</taxon>
        <taxon>Orthoherpesviridae</taxon>
        <taxon>Gammaherpesvirinae</taxon>
    </lineage>
</organism>
<name>A0A9Q8VJ79_9GAMA</name>
<accession>A0A9Q8VJ79</accession>
<evidence type="ECO:0000313" key="2">
    <source>
        <dbReference type="Proteomes" id="UP001142430"/>
    </source>
</evidence>
<protein>
    <submittedName>
        <fullName evidence="1">Uncharacterized protein</fullName>
    </submittedName>
</protein>
<dbReference type="Proteomes" id="UP001142430">
    <property type="component" value="Segment"/>
</dbReference>
<proteinExistence type="predicted"/>
<sequence>MAQSMVEEAIMEDLMQGKGIFEQFDTEFDPCS</sequence>